<keyword evidence="5" id="KW-1162">Viral penetration into host cytoplasm</keyword>
<keyword evidence="11" id="KW-0730">Sialic acid</keyword>
<proteinExistence type="inferred from homology"/>
<keyword evidence="14 17" id="KW-0472">Membrane</keyword>
<evidence type="ECO:0000256" key="14">
    <source>
        <dbReference type="ARBA" id="ARBA00023136"/>
    </source>
</evidence>
<evidence type="ECO:0000256" key="7">
    <source>
        <dbReference type="ARBA" id="ARBA00022729"/>
    </source>
</evidence>
<dbReference type="Gene3D" id="2.60.40.3190">
    <property type="entry name" value="Herpesvirus glycoprotein H, C-terminal domain"/>
    <property type="match status" value="1"/>
</dbReference>
<dbReference type="SMR" id="E2IL43"/>
<dbReference type="GO" id="GO:0046718">
    <property type="term" value="P:symbiont entry into host cell"/>
    <property type="evidence" value="ECO:0007669"/>
    <property type="project" value="UniProtKB-KW"/>
</dbReference>
<keyword evidence="4" id="KW-1169">Fusion of virus membrane with host cell membrane</keyword>
<dbReference type="GO" id="GO:0019031">
    <property type="term" value="C:viral envelope"/>
    <property type="evidence" value="ECO:0007669"/>
    <property type="project" value="UniProtKB-KW"/>
</dbReference>
<name>E2IL43_ELHV1</name>
<dbReference type="GO" id="GO:0019064">
    <property type="term" value="P:fusion of virus membrane with host plasma membrane"/>
    <property type="evidence" value="ECO:0007669"/>
    <property type="project" value="UniProtKB-KW"/>
</dbReference>
<evidence type="ECO:0000256" key="11">
    <source>
        <dbReference type="ARBA" id="ARBA00022981"/>
    </source>
</evidence>
<keyword evidence="2" id="KW-1168">Fusion of virus membrane with host membrane</keyword>
<feature type="domain" description="Herpesvirus glycoprotein H C-terminal" evidence="18">
    <location>
        <begin position="552"/>
        <end position="690"/>
    </location>
</feature>
<keyword evidence="8" id="KW-0946">Virion</keyword>
<evidence type="ECO:0000259" key="18">
    <source>
        <dbReference type="Pfam" id="PF17488"/>
    </source>
</evidence>
<evidence type="ECO:0000256" key="15">
    <source>
        <dbReference type="ARBA" id="ARBA00023180"/>
    </source>
</evidence>
<evidence type="ECO:0000256" key="5">
    <source>
        <dbReference type="ARBA" id="ARBA00022595"/>
    </source>
</evidence>
<feature type="transmembrane region" description="Helical" evidence="17">
    <location>
        <begin position="705"/>
        <end position="727"/>
    </location>
</feature>
<evidence type="ECO:0000256" key="13">
    <source>
        <dbReference type="ARBA" id="ARBA00023046"/>
    </source>
</evidence>
<dbReference type="HAMAP" id="MF_04033">
    <property type="entry name" value="HSV_GH"/>
    <property type="match status" value="1"/>
</dbReference>
<sequence length="737" mass="85745">MLIRRRALWLTIPILIIMTSHKIMCAFDLSHVHSESCLKIQDISSDTINFTPNLVMFRFFSNETHSDVFHLPKCIFDSKLTSYLFDHLNIYEDVSVYKNNFEKYYMGSVEGTYRTIIIKGEDTTPYLDKTTAPTVEITEKDLIITYQGIRYMNPFPVLSLIDDESCEVFDDINELILPYFGKCRKFYLNFGSVTLFGHITSNFVTIKYTAQNGTDPYTIRLFFGNSAEIVHTLPFEAQDLALRMMMYDDFEIIGEVGPVKEMLKSFKLSLLDSLLEQNHEDVMNDFRHVFEAFYNHIKKIRDGSIDIKSLHIEQLLDSLLAYSIGYYIQYRYPPYTGKWRGIEHFIETETYIHMVPELFDLFAHNMTVKTPTRPNAIKFINILIRLYSYTDYTKLDHRGLSLYFLKYIYQGNVTDDIATYAHRYMTNLYTKYTYPKTQEGEHLYKSYNDSLDTFILNTIGLKSKNKTLLHHILLLQTGMCNIQNMIGHFHSLQNNDPKFGALLSPCYRSLRYDLTAKKIGQLITKESLEPYGRLVNMVRFMTKNSSMLNVLKCELPEDDGLLAIATVDNKTYIISSRPIAVGVVYKATYTAINLFLYVTRIQNNTCIHIDKVYRDGDVKAVYTFSLDTAKDCGDMCPSVLVEYQTNTGFIGIHVINSIADIQYISENRKLFPESSHYLWLLKNDTVLELEGTNFFLFSSKSPGAIVLYIIIISLIVWTLYEIIKLFCYKRQWQYQKL</sequence>
<dbReference type="GO" id="GO:0055036">
    <property type="term" value="C:virion membrane"/>
    <property type="evidence" value="ECO:0007669"/>
    <property type="project" value="UniProtKB-SubCell"/>
</dbReference>
<evidence type="ECO:0000256" key="9">
    <source>
        <dbReference type="ARBA" id="ARBA00022870"/>
    </source>
</evidence>
<dbReference type="Pfam" id="PF17488">
    <property type="entry name" value="Herpes_glycoH_C"/>
    <property type="match status" value="1"/>
</dbReference>
<keyword evidence="9" id="KW-1043">Host membrane</keyword>
<keyword evidence="7" id="KW-0732">Signal</keyword>
<evidence type="ECO:0000256" key="4">
    <source>
        <dbReference type="ARBA" id="ARBA00022521"/>
    </source>
</evidence>
<dbReference type="InterPro" id="IPR035305">
    <property type="entry name" value="Herpes_glycoH_C"/>
</dbReference>
<keyword evidence="6 17" id="KW-0812">Transmembrane</keyword>
<keyword evidence="15" id="KW-0325">Glycoprotein</keyword>
<dbReference type="EMBL" id="HM568538">
    <property type="protein sequence ID" value="ADK70873.1"/>
    <property type="molecule type" value="Genomic_DNA"/>
</dbReference>
<comment type="subcellular location">
    <subcellularLocation>
        <location evidence="1">Virion membrane</location>
        <topology evidence="1">Single-pass type I membrane protein</topology>
    </subcellularLocation>
</comment>
<protein>
    <submittedName>
        <fullName evidence="19">Envelope glycoprotein H</fullName>
    </submittedName>
</protein>
<evidence type="ECO:0000313" key="19">
    <source>
        <dbReference type="EMBL" id="ADK70873.1"/>
    </source>
</evidence>
<dbReference type="Pfam" id="PF02489">
    <property type="entry name" value="Herpes_glycop_H"/>
    <property type="match status" value="1"/>
</dbReference>
<evidence type="ECO:0000256" key="6">
    <source>
        <dbReference type="ARBA" id="ARBA00022692"/>
    </source>
</evidence>
<evidence type="ECO:0000256" key="8">
    <source>
        <dbReference type="ARBA" id="ARBA00022844"/>
    </source>
</evidence>
<keyword evidence="12 17" id="KW-1133">Transmembrane helix</keyword>
<gene>
    <name evidence="19" type="primary">U48</name>
</gene>
<keyword evidence="16" id="KW-1160">Virus entry into host cell</keyword>
<dbReference type="InterPro" id="IPR038172">
    <property type="entry name" value="Herpes_glycoH_C_sf"/>
</dbReference>
<keyword evidence="13" id="KW-1039">Host endosome</keyword>
<keyword evidence="3" id="KW-1032">Host cell membrane</keyword>
<organism evidence="19">
    <name type="scientific">Elephant endotheliotropic herpesvirus 1B</name>
    <dbReference type="NCBI Taxonomy" id="759754"/>
    <lineage>
        <taxon>Viruses</taxon>
        <taxon>Duplodnaviria</taxon>
        <taxon>Heunggongvirae</taxon>
        <taxon>Peploviricota</taxon>
        <taxon>Herviviricetes</taxon>
        <taxon>Herpesvirales</taxon>
        <taxon>Orthoherpesviridae</taxon>
        <taxon>Betaherpesvirinae</taxon>
        <taxon>Proboscivirus</taxon>
        <taxon>Proboscivirus elephantidbeta1</taxon>
        <taxon>Elephantid herpesvirus 1</taxon>
    </lineage>
</organism>
<evidence type="ECO:0000256" key="12">
    <source>
        <dbReference type="ARBA" id="ARBA00022989"/>
    </source>
</evidence>
<evidence type="ECO:0000256" key="1">
    <source>
        <dbReference type="ARBA" id="ARBA00004563"/>
    </source>
</evidence>
<accession>E2IL43</accession>
<evidence type="ECO:0000256" key="17">
    <source>
        <dbReference type="SAM" id="Phobius"/>
    </source>
</evidence>
<keyword evidence="10 19" id="KW-0261">Viral envelope protein</keyword>
<evidence type="ECO:0000256" key="10">
    <source>
        <dbReference type="ARBA" id="ARBA00022879"/>
    </source>
</evidence>
<reference evidence="19" key="1">
    <citation type="submission" date="2011-11" db="EMBL/GenBank/DDBJ databases">
        <title>The Genomes of Seven Distinct Elephant Herpesviruses Associated with Hemorrhagic Disease are Highly Diverged from Both Cytomegaloviruses and Roseoloviruses and Form a New Proboscivirus Genus.</title>
        <authorList>
            <person name="Richman L.K."/>
            <person name="Zong J.-C."/>
            <person name="Latimer E."/>
            <person name="Heaggans S.Y."/>
            <person name="Montali R.J."/>
            <person name="Hayward G.S."/>
        </authorList>
    </citation>
    <scope>NUCLEOTIDE SEQUENCE</scope>
    <source>
        <strain evidence="19">North American #NAP14</strain>
    </source>
</reference>
<dbReference type="InterPro" id="IPR003493">
    <property type="entry name" value="Herpes_gH"/>
</dbReference>
<evidence type="ECO:0000256" key="16">
    <source>
        <dbReference type="ARBA" id="ARBA00023296"/>
    </source>
</evidence>
<evidence type="ECO:0000256" key="2">
    <source>
        <dbReference type="ARBA" id="ARBA00022506"/>
    </source>
</evidence>
<evidence type="ECO:0000256" key="3">
    <source>
        <dbReference type="ARBA" id="ARBA00022511"/>
    </source>
</evidence>